<dbReference type="InterPro" id="IPR001080">
    <property type="entry name" value="3Fe4S_ferredoxin"/>
</dbReference>
<feature type="domain" description="4Fe-4S ferredoxin-type" evidence="9">
    <location>
        <begin position="3"/>
        <end position="31"/>
    </location>
</feature>
<protein>
    <recommendedName>
        <fullName evidence="8">Ferredoxin</fullName>
    </recommendedName>
</protein>
<dbReference type="GO" id="GO:0005506">
    <property type="term" value="F:iron ion binding"/>
    <property type="evidence" value="ECO:0007669"/>
    <property type="project" value="UniProtKB-UniRule"/>
</dbReference>
<evidence type="ECO:0000313" key="11">
    <source>
        <dbReference type="Proteomes" id="UP000029409"/>
    </source>
</evidence>
<dbReference type="eggNOG" id="COG1141">
    <property type="taxonomic scope" value="Bacteria"/>
</dbReference>
<keyword evidence="4 8" id="KW-0479">Metal-binding</keyword>
<evidence type="ECO:0000256" key="5">
    <source>
        <dbReference type="ARBA" id="ARBA00022982"/>
    </source>
</evidence>
<evidence type="ECO:0000256" key="4">
    <source>
        <dbReference type="ARBA" id="ARBA00022723"/>
    </source>
</evidence>
<dbReference type="OrthoDB" id="9801085at2"/>
<keyword evidence="6 8" id="KW-0408">Iron</keyword>
<keyword evidence="11" id="KW-1185">Reference proteome</keyword>
<dbReference type="Gene3D" id="3.30.70.20">
    <property type="match status" value="1"/>
</dbReference>
<dbReference type="STRING" id="44251.PDUR_11750"/>
<evidence type="ECO:0000256" key="1">
    <source>
        <dbReference type="ARBA" id="ARBA00001966"/>
    </source>
</evidence>
<dbReference type="PANTHER" id="PTHR39163">
    <property type="entry name" value="FERREDOXIN"/>
    <property type="match status" value="1"/>
</dbReference>
<dbReference type="Proteomes" id="UP000029409">
    <property type="component" value="Chromosome"/>
</dbReference>
<proteinExistence type="predicted"/>
<dbReference type="EMBL" id="CP009288">
    <property type="protein sequence ID" value="AIQ12497.1"/>
    <property type="molecule type" value="Genomic_DNA"/>
</dbReference>
<dbReference type="RefSeq" id="WP_042206347.1">
    <property type="nucleotide sequence ID" value="NZ_CP009288.1"/>
</dbReference>
<evidence type="ECO:0000256" key="7">
    <source>
        <dbReference type="ARBA" id="ARBA00023014"/>
    </source>
</evidence>
<dbReference type="GO" id="GO:0009055">
    <property type="term" value="F:electron transfer activity"/>
    <property type="evidence" value="ECO:0007669"/>
    <property type="project" value="UniProtKB-UniRule"/>
</dbReference>
<dbReference type="PRINTS" id="PR00352">
    <property type="entry name" value="3FE4SFRDOXIN"/>
</dbReference>
<dbReference type="AlphaFoldDB" id="A0A089HN38"/>
<keyword evidence="7 8" id="KW-0411">Iron-sulfur</keyword>
<dbReference type="SUPFAM" id="SSF54862">
    <property type="entry name" value="4Fe-4S ferredoxins"/>
    <property type="match status" value="1"/>
</dbReference>
<accession>A0A089HN38</accession>
<name>A0A089HN38_PAEDU</name>
<evidence type="ECO:0000256" key="8">
    <source>
        <dbReference type="RuleBase" id="RU368020"/>
    </source>
</evidence>
<dbReference type="Pfam" id="PF13370">
    <property type="entry name" value="Fer4_13"/>
    <property type="match status" value="1"/>
</dbReference>
<evidence type="ECO:0000313" key="10">
    <source>
        <dbReference type="EMBL" id="AIQ12497.1"/>
    </source>
</evidence>
<keyword evidence="5 8" id="KW-0249">Electron transport</keyword>
<dbReference type="InterPro" id="IPR017896">
    <property type="entry name" value="4Fe4S_Fe-S-bd"/>
</dbReference>
<gene>
    <name evidence="10" type="ORF">PDUR_11750</name>
</gene>
<organism evidence="10 11">
    <name type="scientific">Paenibacillus durus</name>
    <name type="common">Paenibacillus azotofixans</name>
    <dbReference type="NCBI Taxonomy" id="44251"/>
    <lineage>
        <taxon>Bacteria</taxon>
        <taxon>Bacillati</taxon>
        <taxon>Bacillota</taxon>
        <taxon>Bacilli</taxon>
        <taxon>Bacillales</taxon>
        <taxon>Paenibacillaceae</taxon>
        <taxon>Paenibacillus</taxon>
    </lineage>
</organism>
<evidence type="ECO:0000256" key="6">
    <source>
        <dbReference type="ARBA" id="ARBA00023004"/>
    </source>
</evidence>
<dbReference type="InterPro" id="IPR052395">
    <property type="entry name" value="ET_Ferredoxin"/>
</dbReference>
<reference evidence="10 11" key="1">
    <citation type="submission" date="2014-08" db="EMBL/GenBank/DDBJ databases">
        <title>Comparative genomics of the Paenibacillus odorifer group.</title>
        <authorList>
            <person name="den Bakker H.C."/>
            <person name="Tsai Y.-C."/>
            <person name="Martin N."/>
            <person name="Korlach J."/>
            <person name="Wiedmann M."/>
        </authorList>
    </citation>
    <scope>NUCLEOTIDE SEQUENCE [LARGE SCALE GENOMIC DNA]</scope>
    <source>
        <strain evidence="10 11">DSM 1735</strain>
    </source>
</reference>
<keyword evidence="2 8" id="KW-0813">Transport</keyword>
<dbReference type="GO" id="GO:0051539">
    <property type="term" value="F:4 iron, 4 sulfur cluster binding"/>
    <property type="evidence" value="ECO:0007669"/>
    <property type="project" value="UniProtKB-KW"/>
</dbReference>
<comment type="function">
    <text evidence="8">Ferredoxins are iron-sulfur proteins that transfer electrons in a wide variety of metabolic reactions.</text>
</comment>
<evidence type="ECO:0000259" key="9">
    <source>
        <dbReference type="PROSITE" id="PS51379"/>
    </source>
</evidence>
<sequence length="77" mass="8043">MGKYVVVKKDSCIACGSCGASAPDIFDFDDDGLAEVTYEGDNNRGVTLIAADLEEDLQDAVDSCPTSCIKTSAKAFA</sequence>
<dbReference type="KEGG" id="pdu:PDUR_11750"/>
<evidence type="ECO:0000256" key="3">
    <source>
        <dbReference type="ARBA" id="ARBA00022485"/>
    </source>
</evidence>
<dbReference type="PROSITE" id="PS51379">
    <property type="entry name" value="4FE4S_FER_2"/>
    <property type="match status" value="1"/>
</dbReference>
<evidence type="ECO:0000256" key="2">
    <source>
        <dbReference type="ARBA" id="ARBA00022448"/>
    </source>
</evidence>
<dbReference type="PANTHER" id="PTHR39163:SF1">
    <property type="entry name" value="FERREDOXIN"/>
    <property type="match status" value="1"/>
</dbReference>
<keyword evidence="3" id="KW-0004">4Fe-4S</keyword>
<comment type="cofactor">
    <cofactor evidence="1">
        <name>[4Fe-4S] cluster</name>
        <dbReference type="ChEBI" id="CHEBI:49883"/>
    </cofactor>
</comment>